<dbReference type="Pfam" id="PF04851">
    <property type="entry name" value="ResIII"/>
    <property type="match status" value="1"/>
</dbReference>
<dbReference type="PANTHER" id="PTHR11274">
    <property type="entry name" value="RAD25/XP-B DNA REPAIR HELICASE"/>
    <property type="match status" value="1"/>
</dbReference>
<keyword evidence="3" id="KW-0347">Helicase</keyword>
<gene>
    <name evidence="7" type="ORF">AKJ58_00650</name>
</gene>
<feature type="domain" description="Helicase C-terminal" evidence="6">
    <location>
        <begin position="527"/>
        <end position="695"/>
    </location>
</feature>
<keyword evidence="4" id="KW-0067">ATP-binding</keyword>
<dbReference type="Pfam" id="PF00271">
    <property type="entry name" value="Helicase_C"/>
    <property type="match status" value="1"/>
</dbReference>
<evidence type="ECO:0000256" key="1">
    <source>
        <dbReference type="ARBA" id="ARBA00022741"/>
    </source>
</evidence>
<dbReference type="PATRIC" id="fig|1698286.3.peg.366"/>
<dbReference type="PROSITE" id="PS51192">
    <property type="entry name" value="HELICASE_ATP_BIND_1"/>
    <property type="match status" value="1"/>
</dbReference>
<organism evidence="7 8">
    <name type="scientific">candidate division MSBL1 archaeon SCGC-AAA385D11</name>
    <dbReference type="NCBI Taxonomy" id="1698286"/>
    <lineage>
        <taxon>Archaea</taxon>
        <taxon>Methanobacteriati</taxon>
        <taxon>Methanobacteriota</taxon>
        <taxon>candidate division MSBL1</taxon>
    </lineage>
</organism>
<keyword evidence="2" id="KW-0378">Hydrolase</keyword>
<accession>A0A133VP46</accession>
<dbReference type="PROSITE" id="PS51194">
    <property type="entry name" value="HELICASE_CTER"/>
    <property type="match status" value="1"/>
</dbReference>
<evidence type="ECO:0000259" key="5">
    <source>
        <dbReference type="PROSITE" id="PS51192"/>
    </source>
</evidence>
<dbReference type="EMBL" id="LHYK01000007">
    <property type="protein sequence ID" value="KXB08210.1"/>
    <property type="molecule type" value="Genomic_DNA"/>
</dbReference>
<dbReference type="Gene3D" id="3.40.50.300">
    <property type="entry name" value="P-loop containing nucleotide triphosphate hydrolases"/>
    <property type="match status" value="2"/>
</dbReference>
<evidence type="ECO:0000313" key="7">
    <source>
        <dbReference type="EMBL" id="KXB08210.1"/>
    </source>
</evidence>
<name>A0A133VP46_9EURY</name>
<sequence length="707" mass="82006">MTLKEINFKKCYDSDEDNILNEFYIPALSNSIKYHRLAGFFSSSVLALAARGIAQFIENGGHMELIASARLTKEDVEAITQAYKDPEKAVEDAILRDLVNFEEEFIRDHVRALGWMVANNRLDIKIAVVRDEDGLPLDEVSINNRGIFHQKRGILEDEEENRISFSGSDNESASAWQDHIEEFKVFRGWNEYEAEYLQADLTRFEKFWNGLARRTEVMEVPEAVERKLIEIAPKDIRELDLKKWTRKEVIGVRGRRKLELWPIQNEAVKKWFENGNKGIFEMATATGKTYAALGCLKKMLDKEEKLVTIIATPWTHLSEQWRDKINELGITTQILVADSSNPNWKNELTDFIFDVRNEIIENLVALTTHDTLHTGDFIDIINRSDAKLFLIVDEVHGVGSPKRRAGLVEEYDFRLGLSATPERWFDEEGTEKIFEFFGGTVFNFPLKEAIRMVNPAIGKTYLCSYDYKPYFVEMSEEELERYEKETRKIARAYYQAKDDEEKERKFHEFLSIRRKRIIKNADGKWRAFIQILDEIEDLSNCLVFCTPQQIDRVQNILNARDVIQHKFTQDEGTSPSEEYGGISQREFLLQKFVKGTYQVLVAMKCLDQGVDIPPAEKAIILASTGNPRQYIQRRGRVLRHSPGKEKATIYDIIVVPNLSGADPDFLELERKIVKKEFKRYKEFAEVANNALECLERIERIERDYGLI</sequence>
<evidence type="ECO:0000259" key="6">
    <source>
        <dbReference type="PROSITE" id="PS51194"/>
    </source>
</evidence>
<dbReference type="SMART" id="SM00487">
    <property type="entry name" value="DEXDc"/>
    <property type="match status" value="1"/>
</dbReference>
<protein>
    <recommendedName>
        <fullName evidence="9">DNA repair helicase</fullName>
    </recommendedName>
</protein>
<dbReference type="GO" id="GO:0004386">
    <property type="term" value="F:helicase activity"/>
    <property type="evidence" value="ECO:0007669"/>
    <property type="project" value="UniProtKB-KW"/>
</dbReference>
<dbReference type="InterPro" id="IPR050615">
    <property type="entry name" value="ATP-dep_DNA_Helicase"/>
</dbReference>
<dbReference type="GO" id="GO:0003677">
    <property type="term" value="F:DNA binding"/>
    <property type="evidence" value="ECO:0007669"/>
    <property type="project" value="InterPro"/>
</dbReference>
<evidence type="ECO:0000256" key="2">
    <source>
        <dbReference type="ARBA" id="ARBA00022801"/>
    </source>
</evidence>
<dbReference type="SMART" id="SM00490">
    <property type="entry name" value="HELICc"/>
    <property type="match status" value="1"/>
</dbReference>
<dbReference type="GO" id="GO:0005524">
    <property type="term" value="F:ATP binding"/>
    <property type="evidence" value="ECO:0007669"/>
    <property type="project" value="UniProtKB-KW"/>
</dbReference>
<dbReference type="AlphaFoldDB" id="A0A133VP46"/>
<proteinExistence type="predicted"/>
<dbReference type="InterPro" id="IPR014001">
    <property type="entry name" value="Helicase_ATP-bd"/>
</dbReference>
<dbReference type="Proteomes" id="UP000070256">
    <property type="component" value="Unassembled WGS sequence"/>
</dbReference>
<evidence type="ECO:0000256" key="4">
    <source>
        <dbReference type="ARBA" id="ARBA00022840"/>
    </source>
</evidence>
<dbReference type="InterPro" id="IPR006935">
    <property type="entry name" value="Helicase/UvrB_N"/>
</dbReference>
<keyword evidence="1" id="KW-0547">Nucleotide-binding</keyword>
<dbReference type="InterPro" id="IPR027417">
    <property type="entry name" value="P-loop_NTPase"/>
</dbReference>
<dbReference type="GO" id="GO:0016787">
    <property type="term" value="F:hydrolase activity"/>
    <property type="evidence" value="ECO:0007669"/>
    <property type="project" value="UniProtKB-KW"/>
</dbReference>
<reference evidence="7 8" key="1">
    <citation type="journal article" date="2016" name="Sci. Rep.">
        <title>Metabolic traits of an uncultured archaeal lineage -MSBL1- from brine pools of the Red Sea.</title>
        <authorList>
            <person name="Mwirichia R."/>
            <person name="Alam I."/>
            <person name="Rashid M."/>
            <person name="Vinu M."/>
            <person name="Ba-Alawi W."/>
            <person name="Anthony Kamau A."/>
            <person name="Kamanda Ngugi D."/>
            <person name="Goker M."/>
            <person name="Klenk H.P."/>
            <person name="Bajic V."/>
            <person name="Stingl U."/>
        </authorList>
    </citation>
    <scope>NUCLEOTIDE SEQUENCE [LARGE SCALE GENOMIC DNA]</scope>
    <source>
        <strain evidence="7">SCGC-AAA385D11</strain>
    </source>
</reference>
<feature type="domain" description="Helicase ATP-binding" evidence="5">
    <location>
        <begin position="269"/>
        <end position="439"/>
    </location>
</feature>
<evidence type="ECO:0000313" key="8">
    <source>
        <dbReference type="Proteomes" id="UP000070256"/>
    </source>
</evidence>
<dbReference type="GO" id="GO:0140097">
    <property type="term" value="F:catalytic activity, acting on DNA"/>
    <property type="evidence" value="ECO:0007669"/>
    <property type="project" value="UniProtKB-ARBA"/>
</dbReference>
<keyword evidence="8" id="KW-1185">Reference proteome</keyword>
<dbReference type="PANTHER" id="PTHR11274:SF0">
    <property type="entry name" value="GENERAL TRANSCRIPTION AND DNA REPAIR FACTOR IIH HELICASE SUBUNIT XPB"/>
    <property type="match status" value="1"/>
</dbReference>
<dbReference type="InterPro" id="IPR001650">
    <property type="entry name" value="Helicase_C-like"/>
</dbReference>
<dbReference type="SUPFAM" id="SSF52540">
    <property type="entry name" value="P-loop containing nucleoside triphosphate hydrolases"/>
    <property type="match status" value="1"/>
</dbReference>
<evidence type="ECO:0000256" key="3">
    <source>
        <dbReference type="ARBA" id="ARBA00022806"/>
    </source>
</evidence>
<comment type="caution">
    <text evidence="7">The sequence shown here is derived from an EMBL/GenBank/DDBJ whole genome shotgun (WGS) entry which is preliminary data.</text>
</comment>
<dbReference type="CDD" id="cd09179">
    <property type="entry name" value="PLDc_N_DEXD_a"/>
    <property type="match status" value="1"/>
</dbReference>
<evidence type="ECO:0008006" key="9">
    <source>
        <dbReference type="Google" id="ProtNLM"/>
    </source>
</evidence>